<feature type="region of interest" description="Disordered" evidence="1">
    <location>
        <begin position="367"/>
        <end position="390"/>
    </location>
</feature>
<dbReference type="Gene3D" id="3.40.50.2000">
    <property type="entry name" value="Glycogen Phosphorylase B"/>
    <property type="match status" value="1"/>
</dbReference>
<gene>
    <name evidence="2" type="ORF">GCM10023225_22890</name>
</gene>
<evidence type="ECO:0000256" key="1">
    <source>
        <dbReference type="SAM" id="MobiDB-lite"/>
    </source>
</evidence>
<protein>
    <recommendedName>
        <fullName evidence="4">Glycosyltransferase involved in cell wall biosynthesis</fullName>
    </recommendedName>
</protein>
<keyword evidence="3" id="KW-1185">Reference proteome</keyword>
<dbReference type="EMBL" id="BAABIL010000338">
    <property type="protein sequence ID" value="GAA4982520.1"/>
    <property type="molecule type" value="Genomic_DNA"/>
</dbReference>
<proteinExistence type="predicted"/>
<accession>A0ABP9HYQ8</accession>
<reference evidence="3" key="1">
    <citation type="journal article" date="2019" name="Int. J. Syst. Evol. Microbiol.">
        <title>The Global Catalogue of Microorganisms (GCM) 10K type strain sequencing project: providing services to taxonomists for standard genome sequencing and annotation.</title>
        <authorList>
            <consortium name="The Broad Institute Genomics Platform"/>
            <consortium name="The Broad Institute Genome Sequencing Center for Infectious Disease"/>
            <person name="Wu L."/>
            <person name="Ma J."/>
        </authorList>
    </citation>
    <scope>NUCLEOTIDE SEQUENCE [LARGE SCALE GENOMIC DNA]</scope>
    <source>
        <strain evidence="3">JCM 18126</strain>
    </source>
</reference>
<dbReference type="SUPFAM" id="SSF53756">
    <property type="entry name" value="UDP-Glycosyltransferase/glycogen phosphorylase"/>
    <property type="match status" value="1"/>
</dbReference>
<dbReference type="PANTHER" id="PTHR12526">
    <property type="entry name" value="GLYCOSYLTRANSFERASE"/>
    <property type="match status" value="1"/>
</dbReference>
<dbReference type="Pfam" id="PF13692">
    <property type="entry name" value="Glyco_trans_1_4"/>
    <property type="match status" value="1"/>
</dbReference>
<organism evidence="2 3">
    <name type="scientific">Kineococcus glutinatus</name>
    <dbReference type="NCBI Taxonomy" id="1070872"/>
    <lineage>
        <taxon>Bacteria</taxon>
        <taxon>Bacillati</taxon>
        <taxon>Actinomycetota</taxon>
        <taxon>Actinomycetes</taxon>
        <taxon>Kineosporiales</taxon>
        <taxon>Kineosporiaceae</taxon>
        <taxon>Kineococcus</taxon>
    </lineage>
</organism>
<dbReference type="Proteomes" id="UP001501195">
    <property type="component" value="Unassembled WGS sequence"/>
</dbReference>
<evidence type="ECO:0008006" key="4">
    <source>
        <dbReference type="Google" id="ProtNLM"/>
    </source>
</evidence>
<evidence type="ECO:0000313" key="3">
    <source>
        <dbReference type="Proteomes" id="UP001501195"/>
    </source>
</evidence>
<dbReference type="PANTHER" id="PTHR12526:SF638">
    <property type="entry name" value="SPORE COAT PROTEIN SA"/>
    <property type="match status" value="1"/>
</dbReference>
<sequence length="390" mass="41680">MLRSVLRSVRRTRFDRVQVYRTLRSAHLERARAIGATSVLYRSRRADFDEALAEGLDLVRAGPWATAATLLASRVRTVEVNEPLMLPAARQGVLTVLAARLSGALHRVDVRVVAYAIENRDPRASPAPTARRRLRRSLDLRAARFLARHVDRIAYGTTGAAHLYADLLPGTAARGLSRVVEALPAPCDCPPGTGARPGSVLFLGALEERKGFHLLARAWPQVLRSHPAATLAVVGTGPLAGLAHETARNHPGVSVLVDPPRAEVHRQLRRAAVLVLPSQRTPTWREQVGLPLVEGLAHGCLVVTTAESGIAPWLAGHGHVVLDPAVDAAGVAAAVVAALGSARTGAEVLADLPAQDGRRAADAWLHAPAVDPPGADPAAVDRRRRRSRRV</sequence>
<comment type="caution">
    <text evidence="2">The sequence shown here is derived from an EMBL/GenBank/DDBJ whole genome shotgun (WGS) entry which is preliminary data.</text>
</comment>
<evidence type="ECO:0000313" key="2">
    <source>
        <dbReference type="EMBL" id="GAA4982520.1"/>
    </source>
</evidence>
<name>A0ABP9HYQ8_9ACTN</name>